<dbReference type="Gene3D" id="2.60.40.640">
    <property type="match status" value="1"/>
</dbReference>
<reference evidence="1" key="1">
    <citation type="journal article" date="2019" name="Environ. Microbiol.">
        <title>Fungal ecological strategies reflected in gene transcription - a case study of two litter decomposers.</title>
        <authorList>
            <person name="Barbi F."/>
            <person name="Kohler A."/>
            <person name="Barry K."/>
            <person name="Baskaran P."/>
            <person name="Daum C."/>
            <person name="Fauchery L."/>
            <person name="Ihrmark K."/>
            <person name="Kuo A."/>
            <person name="LaButti K."/>
            <person name="Lipzen A."/>
            <person name="Morin E."/>
            <person name="Grigoriev I.V."/>
            <person name="Henrissat B."/>
            <person name="Lindahl B."/>
            <person name="Martin F."/>
        </authorList>
    </citation>
    <scope>NUCLEOTIDE SEQUENCE</scope>
    <source>
        <strain evidence="1">JB14</strain>
    </source>
</reference>
<dbReference type="AlphaFoldDB" id="A0A6A4IL17"/>
<dbReference type="Proteomes" id="UP000799118">
    <property type="component" value="Unassembled WGS sequence"/>
</dbReference>
<evidence type="ECO:0000313" key="2">
    <source>
        <dbReference type="Proteomes" id="UP000799118"/>
    </source>
</evidence>
<accession>A0A6A4IL17</accession>
<proteinExistence type="predicted"/>
<sequence length="389" mass="43181">MSLPPSYADSSSLPCYSSSLLQGEETVAFMTIILKGQNPAEDFPVYGRGSTITGEVELKANASVQSVSVQLKGRLSASISDSGSLTIPVVSERVVLWSQDPARCDLCPSVLPLALTFPQTFTHFELTRPIPPTFNEAYYQTPIVTASCSYVLKFTVHNRASKMAFWKPSRSYSFPVEYLPRSRPHRPIAHIDRFLSSLKHVPEDWLQIESVMRTSSVDVKAISCRFFIPSVGAYALSDSIPFHIQLSSTPATLRYLLPESELTDSEPSTVRVYLTRQMMVEVNKKCWRTEILGEGKVRAIAPPADGVFSNDDSEMYVDFEGQVCCHSPKKKVRCGGFNSGTVIVKDFLVFSLQAANPRSSPLINHHYSQPIKLVTDSWIDDSTSHPSDI</sequence>
<evidence type="ECO:0008006" key="3">
    <source>
        <dbReference type="Google" id="ProtNLM"/>
    </source>
</evidence>
<dbReference type="OrthoDB" id="3252135at2759"/>
<dbReference type="InterPro" id="IPR014752">
    <property type="entry name" value="Arrestin-like_C"/>
</dbReference>
<name>A0A6A4IL17_9AGAR</name>
<evidence type="ECO:0000313" key="1">
    <source>
        <dbReference type="EMBL" id="KAE9411311.1"/>
    </source>
</evidence>
<protein>
    <recommendedName>
        <fullName evidence="3">Arrestin-like N-terminal domain-containing protein</fullName>
    </recommendedName>
</protein>
<dbReference type="EMBL" id="ML769383">
    <property type="protein sequence ID" value="KAE9411311.1"/>
    <property type="molecule type" value="Genomic_DNA"/>
</dbReference>
<organism evidence="1 2">
    <name type="scientific">Gymnopus androsaceus JB14</name>
    <dbReference type="NCBI Taxonomy" id="1447944"/>
    <lineage>
        <taxon>Eukaryota</taxon>
        <taxon>Fungi</taxon>
        <taxon>Dikarya</taxon>
        <taxon>Basidiomycota</taxon>
        <taxon>Agaricomycotina</taxon>
        <taxon>Agaricomycetes</taxon>
        <taxon>Agaricomycetidae</taxon>
        <taxon>Agaricales</taxon>
        <taxon>Marasmiineae</taxon>
        <taxon>Omphalotaceae</taxon>
        <taxon>Gymnopus</taxon>
    </lineage>
</organism>
<keyword evidence="2" id="KW-1185">Reference proteome</keyword>
<gene>
    <name evidence="1" type="ORF">BT96DRAFT_983081</name>
</gene>